<dbReference type="InterPro" id="IPR025859">
    <property type="entry name" value="AurF/CmlI"/>
</dbReference>
<keyword evidence="2" id="KW-1185">Reference proteome</keyword>
<dbReference type="Pfam" id="PF11583">
    <property type="entry name" value="AurF"/>
    <property type="match status" value="1"/>
</dbReference>
<reference evidence="2" key="1">
    <citation type="journal article" date="2019" name="Int. J. Syst. Evol. Microbiol.">
        <title>The Global Catalogue of Microorganisms (GCM) 10K type strain sequencing project: providing services to taxonomists for standard genome sequencing and annotation.</title>
        <authorList>
            <consortium name="The Broad Institute Genomics Platform"/>
            <consortium name="The Broad Institute Genome Sequencing Center for Infectious Disease"/>
            <person name="Wu L."/>
            <person name="Ma J."/>
        </authorList>
    </citation>
    <scope>NUCLEOTIDE SEQUENCE [LARGE SCALE GENOMIC DNA]</scope>
    <source>
        <strain evidence="2">IBRC-M 10490</strain>
    </source>
</reference>
<dbReference type="EMBL" id="JBHSDL010000028">
    <property type="protein sequence ID" value="MFC4376866.1"/>
    <property type="molecule type" value="Genomic_DNA"/>
</dbReference>
<dbReference type="RefSeq" id="WP_378566496.1">
    <property type="nucleotide sequence ID" value="NZ_JBHSDL010000028.1"/>
</dbReference>
<sequence length="299" mass="34514">MTTSSVPTTRNEVADRLIDGSIRRSHNSLLEIDWDAAQDPDLFYMPPEMLTLYGTALWEQMTHRERVELSRQEVANTFSRAVWFENTLNQGLLRAMLYQDPTSAHVHYALTELGDETRHMVMFGKMVSAIGAEPYRLSLPQALSVQALPMFYKGLMLYVAALCGEEVIDDVQRRFMHHPQLQPIVAQTMRIHIAEEARHIRFAREGVRRHVRTAPWWSRTFCATANGAGAFILDRMFLDKRAYERCGLPVAEAVRQARANEHSRARRRDSFADLRGFLEDNGLLNPVSRFMWRRYGFLA</sequence>
<dbReference type="Gene3D" id="1.10.620.20">
    <property type="entry name" value="Ribonucleotide Reductase, subunit A"/>
    <property type="match status" value="1"/>
</dbReference>
<protein>
    <submittedName>
        <fullName evidence="1">Diiron oxygenase</fullName>
    </submittedName>
</protein>
<name>A0ABV8VLC9_9NOCA</name>
<evidence type="ECO:0000313" key="1">
    <source>
        <dbReference type="EMBL" id="MFC4376866.1"/>
    </source>
</evidence>
<dbReference type="InterPro" id="IPR012348">
    <property type="entry name" value="RNR-like"/>
</dbReference>
<dbReference type="Proteomes" id="UP001595844">
    <property type="component" value="Unassembled WGS sequence"/>
</dbReference>
<comment type="caution">
    <text evidence="1">The sequence shown here is derived from an EMBL/GenBank/DDBJ whole genome shotgun (WGS) entry which is preliminary data.</text>
</comment>
<organism evidence="1 2">
    <name type="scientific">Nocardia halotolerans</name>
    <dbReference type="NCBI Taxonomy" id="1755878"/>
    <lineage>
        <taxon>Bacteria</taxon>
        <taxon>Bacillati</taxon>
        <taxon>Actinomycetota</taxon>
        <taxon>Actinomycetes</taxon>
        <taxon>Mycobacteriales</taxon>
        <taxon>Nocardiaceae</taxon>
        <taxon>Nocardia</taxon>
    </lineage>
</organism>
<proteinExistence type="predicted"/>
<gene>
    <name evidence="1" type="ORF">ACFO5K_22505</name>
</gene>
<evidence type="ECO:0000313" key="2">
    <source>
        <dbReference type="Proteomes" id="UP001595844"/>
    </source>
</evidence>
<dbReference type="SUPFAM" id="SSF47240">
    <property type="entry name" value="Ferritin-like"/>
    <property type="match status" value="1"/>
</dbReference>
<accession>A0ABV8VLC9</accession>
<dbReference type="InterPro" id="IPR009078">
    <property type="entry name" value="Ferritin-like_SF"/>
</dbReference>